<feature type="signal peptide" evidence="3">
    <location>
        <begin position="1"/>
        <end position="21"/>
    </location>
</feature>
<organism evidence="5 6">
    <name type="scientific">Basidiobolus meristosporus CBS 931.73</name>
    <dbReference type="NCBI Taxonomy" id="1314790"/>
    <lineage>
        <taxon>Eukaryota</taxon>
        <taxon>Fungi</taxon>
        <taxon>Fungi incertae sedis</taxon>
        <taxon>Zoopagomycota</taxon>
        <taxon>Entomophthoromycotina</taxon>
        <taxon>Basidiobolomycetes</taxon>
        <taxon>Basidiobolales</taxon>
        <taxon>Basidiobolaceae</taxon>
        <taxon>Basidiobolus</taxon>
    </lineage>
</organism>
<dbReference type="PROSITE" id="PS50279">
    <property type="entry name" value="BPTI_KUNITZ_2"/>
    <property type="match status" value="2"/>
</dbReference>
<dbReference type="EMBL" id="MCFE01000465">
    <property type="protein sequence ID" value="ORX89226.1"/>
    <property type="molecule type" value="Genomic_DNA"/>
</dbReference>
<evidence type="ECO:0000313" key="6">
    <source>
        <dbReference type="Proteomes" id="UP000193498"/>
    </source>
</evidence>
<dbReference type="AlphaFoldDB" id="A0A1Y1XUR2"/>
<dbReference type="SUPFAM" id="SSF57362">
    <property type="entry name" value="BPTI-like"/>
    <property type="match status" value="2"/>
</dbReference>
<feature type="chain" id="PRO_5013367804" description="BPTI/Kunitz inhibitor domain-containing protein" evidence="3">
    <location>
        <begin position="22"/>
        <end position="181"/>
    </location>
</feature>
<dbReference type="SMART" id="SM00131">
    <property type="entry name" value="KU"/>
    <property type="match status" value="2"/>
</dbReference>
<evidence type="ECO:0000256" key="3">
    <source>
        <dbReference type="SAM" id="SignalP"/>
    </source>
</evidence>
<proteinExistence type="predicted"/>
<feature type="compositionally biased region" description="Basic and acidic residues" evidence="2">
    <location>
        <begin position="144"/>
        <end position="155"/>
    </location>
</feature>
<gene>
    <name evidence="5" type="ORF">K493DRAFT_305947</name>
</gene>
<comment type="caution">
    <text evidence="5">The sequence shown here is derived from an EMBL/GenBank/DDBJ whole genome shotgun (WGS) entry which is preliminary data.</text>
</comment>
<dbReference type="InParanoid" id="A0A1Y1XUR2"/>
<sequence length="181" mass="19857">MFKIATLATVALAVLSSPLDARMLPEVCQRKGAPGICKASIPSWQFNPATKKCEKFIHGGCGGFVPFTSLEKCQATCNPEPKPKPGPDKLKSCYSPADPGPCRARIRSWHYNKFTQKCEMFLYGGCKGNVPFKSVEDCRQTCEGEEPKHKLETKPKSKSKAVPKLKSKPKSESKPKLLAKG</sequence>
<keyword evidence="6" id="KW-1185">Reference proteome</keyword>
<feature type="domain" description="BPTI/Kunitz inhibitor" evidence="4">
    <location>
        <begin position="93"/>
        <end position="142"/>
    </location>
</feature>
<dbReference type="Gene3D" id="4.10.410.10">
    <property type="entry name" value="Pancreatic trypsin inhibitor Kunitz domain"/>
    <property type="match status" value="2"/>
</dbReference>
<feature type="domain" description="BPTI/Kunitz inhibitor" evidence="4">
    <location>
        <begin position="28"/>
        <end position="77"/>
    </location>
</feature>
<dbReference type="PANTHER" id="PTHR10083:SF374">
    <property type="entry name" value="BPTI_KUNITZ INHIBITOR DOMAIN-CONTAINING PROTEIN"/>
    <property type="match status" value="1"/>
</dbReference>
<protein>
    <recommendedName>
        <fullName evidence="4">BPTI/Kunitz inhibitor domain-containing protein</fullName>
    </recommendedName>
</protein>
<dbReference type="Proteomes" id="UP000193498">
    <property type="component" value="Unassembled WGS sequence"/>
</dbReference>
<evidence type="ECO:0000256" key="1">
    <source>
        <dbReference type="ARBA" id="ARBA00023157"/>
    </source>
</evidence>
<dbReference type="OrthoDB" id="2145696at2759"/>
<accession>A0A1Y1XUR2</accession>
<dbReference type="Pfam" id="PF00014">
    <property type="entry name" value="Kunitz_BPTI"/>
    <property type="match status" value="2"/>
</dbReference>
<dbReference type="InterPro" id="IPR036880">
    <property type="entry name" value="Kunitz_BPTI_sf"/>
</dbReference>
<dbReference type="STRING" id="1314790.A0A1Y1XUR2"/>
<dbReference type="GO" id="GO:0004867">
    <property type="term" value="F:serine-type endopeptidase inhibitor activity"/>
    <property type="evidence" value="ECO:0007669"/>
    <property type="project" value="InterPro"/>
</dbReference>
<dbReference type="PANTHER" id="PTHR10083">
    <property type="entry name" value="KUNITZ-TYPE PROTEASE INHIBITOR-RELATED"/>
    <property type="match status" value="1"/>
</dbReference>
<evidence type="ECO:0000259" key="4">
    <source>
        <dbReference type="PROSITE" id="PS50279"/>
    </source>
</evidence>
<dbReference type="PRINTS" id="PR00759">
    <property type="entry name" value="BASICPTASE"/>
</dbReference>
<reference evidence="5 6" key="1">
    <citation type="submission" date="2016-07" db="EMBL/GenBank/DDBJ databases">
        <title>Pervasive Adenine N6-methylation of Active Genes in Fungi.</title>
        <authorList>
            <consortium name="DOE Joint Genome Institute"/>
            <person name="Mondo S.J."/>
            <person name="Dannebaum R.O."/>
            <person name="Kuo R.C."/>
            <person name="Labutti K."/>
            <person name="Haridas S."/>
            <person name="Kuo A."/>
            <person name="Salamov A."/>
            <person name="Ahrendt S.R."/>
            <person name="Lipzen A."/>
            <person name="Sullivan W."/>
            <person name="Andreopoulos W.B."/>
            <person name="Clum A."/>
            <person name="Lindquist E."/>
            <person name="Daum C."/>
            <person name="Ramamoorthy G.K."/>
            <person name="Gryganskyi A."/>
            <person name="Culley D."/>
            <person name="Magnuson J.K."/>
            <person name="James T.Y."/>
            <person name="O'Malley M.A."/>
            <person name="Stajich J.E."/>
            <person name="Spatafora J.W."/>
            <person name="Visel A."/>
            <person name="Grigoriev I.V."/>
        </authorList>
    </citation>
    <scope>NUCLEOTIDE SEQUENCE [LARGE SCALE GENOMIC DNA]</scope>
    <source>
        <strain evidence="5 6">CBS 931.73</strain>
    </source>
</reference>
<dbReference type="InterPro" id="IPR002223">
    <property type="entry name" value="Kunitz_BPTI"/>
</dbReference>
<evidence type="ECO:0000313" key="5">
    <source>
        <dbReference type="EMBL" id="ORX89226.1"/>
    </source>
</evidence>
<name>A0A1Y1XUR2_9FUNG</name>
<feature type="region of interest" description="Disordered" evidence="2">
    <location>
        <begin position="144"/>
        <end position="181"/>
    </location>
</feature>
<keyword evidence="3" id="KW-0732">Signal</keyword>
<feature type="compositionally biased region" description="Basic residues" evidence="2">
    <location>
        <begin position="156"/>
        <end position="168"/>
    </location>
</feature>
<keyword evidence="1" id="KW-1015">Disulfide bond</keyword>
<dbReference type="InterPro" id="IPR050098">
    <property type="entry name" value="TFPI/VKTCI-like"/>
</dbReference>
<dbReference type="GO" id="GO:0005615">
    <property type="term" value="C:extracellular space"/>
    <property type="evidence" value="ECO:0007669"/>
    <property type="project" value="TreeGrafter"/>
</dbReference>
<evidence type="ECO:0000256" key="2">
    <source>
        <dbReference type="SAM" id="MobiDB-lite"/>
    </source>
</evidence>